<accession>A0A9D2CZH0</accession>
<evidence type="ECO:0000256" key="1">
    <source>
        <dbReference type="ARBA" id="ARBA00023125"/>
    </source>
</evidence>
<dbReference type="Proteomes" id="UP000824132">
    <property type="component" value="Unassembled WGS sequence"/>
</dbReference>
<dbReference type="PRINTS" id="PR00455">
    <property type="entry name" value="HTHTETR"/>
</dbReference>
<feature type="domain" description="HTH tetR-type" evidence="3">
    <location>
        <begin position="9"/>
        <end position="69"/>
    </location>
</feature>
<feature type="DNA-binding region" description="H-T-H motif" evidence="2">
    <location>
        <begin position="32"/>
        <end position="51"/>
    </location>
</feature>
<dbReference type="SUPFAM" id="SSF46689">
    <property type="entry name" value="Homeodomain-like"/>
    <property type="match status" value="1"/>
</dbReference>
<dbReference type="PANTHER" id="PTHR43479:SF11">
    <property type="entry name" value="ACREF_ENVCD OPERON REPRESSOR-RELATED"/>
    <property type="match status" value="1"/>
</dbReference>
<dbReference type="InterPro" id="IPR009057">
    <property type="entry name" value="Homeodomain-like_sf"/>
</dbReference>
<gene>
    <name evidence="4" type="ORF">H9727_05385</name>
</gene>
<dbReference type="PROSITE" id="PS50977">
    <property type="entry name" value="HTH_TETR_2"/>
    <property type="match status" value="1"/>
</dbReference>
<protein>
    <submittedName>
        <fullName evidence="4">TetR/AcrR family transcriptional regulator</fullName>
    </submittedName>
</protein>
<keyword evidence="1 2" id="KW-0238">DNA-binding</keyword>
<evidence type="ECO:0000256" key="2">
    <source>
        <dbReference type="PROSITE-ProRule" id="PRU00335"/>
    </source>
</evidence>
<comment type="caution">
    <text evidence="4">The sequence shown here is derived from an EMBL/GenBank/DDBJ whole genome shotgun (WGS) entry which is preliminary data.</text>
</comment>
<dbReference type="GO" id="GO:0003677">
    <property type="term" value="F:DNA binding"/>
    <property type="evidence" value="ECO:0007669"/>
    <property type="project" value="UniProtKB-UniRule"/>
</dbReference>
<evidence type="ECO:0000259" key="3">
    <source>
        <dbReference type="PROSITE" id="PS50977"/>
    </source>
</evidence>
<evidence type="ECO:0000313" key="5">
    <source>
        <dbReference type="Proteomes" id="UP000824132"/>
    </source>
</evidence>
<reference evidence="4" key="1">
    <citation type="journal article" date="2021" name="PeerJ">
        <title>Extensive microbial diversity within the chicken gut microbiome revealed by metagenomics and culture.</title>
        <authorList>
            <person name="Gilroy R."/>
            <person name="Ravi A."/>
            <person name="Getino M."/>
            <person name="Pursley I."/>
            <person name="Horton D.L."/>
            <person name="Alikhan N.F."/>
            <person name="Baker D."/>
            <person name="Gharbi K."/>
            <person name="Hall N."/>
            <person name="Watson M."/>
            <person name="Adriaenssens E.M."/>
            <person name="Foster-Nyarko E."/>
            <person name="Jarju S."/>
            <person name="Secka A."/>
            <person name="Antonio M."/>
            <person name="Oren A."/>
            <person name="Chaudhuri R.R."/>
            <person name="La Ragione R."/>
            <person name="Hildebrand F."/>
            <person name="Pallen M.J."/>
        </authorList>
    </citation>
    <scope>NUCLEOTIDE SEQUENCE</scope>
    <source>
        <strain evidence="4">CHK187-5294</strain>
    </source>
</reference>
<evidence type="ECO:0000313" key="4">
    <source>
        <dbReference type="EMBL" id="HIZ03701.1"/>
    </source>
</evidence>
<dbReference type="SUPFAM" id="SSF48498">
    <property type="entry name" value="Tetracyclin repressor-like, C-terminal domain"/>
    <property type="match status" value="1"/>
</dbReference>
<dbReference type="InterPro" id="IPR050624">
    <property type="entry name" value="HTH-type_Tx_Regulator"/>
</dbReference>
<dbReference type="Pfam" id="PF00440">
    <property type="entry name" value="TetR_N"/>
    <property type="match status" value="1"/>
</dbReference>
<proteinExistence type="predicted"/>
<dbReference type="Gene3D" id="1.10.357.10">
    <property type="entry name" value="Tetracycline Repressor, domain 2"/>
    <property type="match status" value="1"/>
</dbReference>
<dbReference type="PANTHER" id="PTHR43479">
    <property type="entry name" value="ACREF/ENVCD OPERON REPRESSOR-RELATED"/>
    <property type="match status" value="1"/>
</dbReference>
<dbReference type="InterPro" id="IPR001647">
    <property type="entry name" value="HTH_TetR"/>
</dbReference>
<sequence>MTNRQLAAQQTKKKLMEACKELITKKGLAATSVDEITEACGVAKGTFYTYFKRKEDIVFALSEGMFGEILENAKKAPGGAVQKLTNYLVNFSDYIEKGGVKLAQEWVKNVADSDLCDNGGTQKLANDLRDMRALLDHLAQTGALRADAEREELAKELVELAYGQMLCWCMNGGSYSFKERAEAFCKAYLREILSDHIVQ</sequence>
<organism evidence="4 5">
    <name type="scientific">Candidatus Borkfalkia avistercoris</name>
    <dbReference type="NCBI Taxonomy" id="2838504"/>
    <lineage>
        <taxon>Bacteria</taxon>
        <taxon>Bacillati</taxon>
        <taxon>Bacillota</taxon>
        <taxon>Clostridia</taxon>
        <taxon>Christensenellales</taxon>
        <taxon>Christensenellaceae</taxon>
        <taxon>Candidatus Borkfalkia</taxon>
    </lineage>
</organism>
<dbReference type="AlphaFoldDB" id="A0A9D2CZH0"/>
<dbReference type="InterPro" id="IPR036271">
    <property type="entry name" value="Tet_transcr_reg_TetR-rel_C_sf"/>
</dbReference>
<reference evidence="4" key="2">
    <citation type="submission" date="2021-04" db="EMBL/GenBank/DDBJ databases">
        <authorList>
            <person name="Gilroy R."/>
        </authorList>
    </citation>
    <scope>NUCLEOTIDE SEQUENCE</scope>
    <source>
        <strain evidence="4">CHK187-5294</strain>
    </source>
</reference>
<dbReference type="EMBL" id="DXCL01000027">
    <property type="protein sequence ID" value="HIZ03701.1"/>
    <property type="molecule type" value="Genomic_DNA"/>
</dbReference>
<name>A0A9D2CZH0_9FIRM</name>